<sequence>MQVHCWNKEYGCDAAIHASEVHKHFQQDCSHHSICCPRCGATISRSNAWAHLQSKCSDCIIGDKDNVSETPTYAEKERALLALKATVEESVDEMRQRLDALLCENRVQSDRMNELSHCMNAMKEAFVGPRDRMSITKMGAAAEATGDLTTTEKGNGNFGEEDTLLNMGELLRETTAKCEAINTDIRKTLEILENSVHVTNSIHAQGRQALSADLHKVSCTLGTLKKTFGEELQRVSKTITEAVATKDACLAALKNSMEKYAQEGLEEQMKLLAYSTSSFKRYETFFKGVKSLKGIALSKGLAFKCTPSTYLKGYSVSLGVCFKADVSGVSLHACIHLHKGIIDEFLPWPFHEDLRLTVQNGATEQVREHVNKARRSLVHMGRPGPSSNQRMYFPERSFSLEDLERDGYVVDDTIHVIFELL</sequence>
<accession>A0ACB7RYM2</accession>
<evidence type="ECO:0000313" key="1">
    <source>
        <dbReference type="EMBL" id="KAH6927480.1"/>
    </source>
</evidence>
<dbReference type="EMBL" id="CM023486">
    <property type="protein sequence ID" value="KAH6927480.1"/>
    <property type="molecule type" value="Genomic_DNA"/>
</dbReference>
<evidence type="ECO:0000313" key="2">
    <source>
        <dbReference type="Proteomes" id="UP000821845"/>
    </source>
</evidence>
<proteinExistence type="predicted"/>
<reference evidence="1" key="1">
    <citation type="submission" date="2020-05" db="EMBL/GenBank/DDBJ databases">
        <title>Large-scale comparative analyses of tick genomes elucidate their genetic diversity and vector capacities.</title>
        <authorList>
            <person name="Jia N."/>
            <person name="Wang J."/>
            <person name="Shi W."/>
            <person name="Du L."/>
            <person name="Sun Y."/>
            <person name="Zhan W."/>
            <person name="Jiang J."/>
            <person name="Wang Q."/>
            <person name="Zhang B."/>
            <person name="Ji P."/>
            <person name="Sakyi L.B."/>
            <person name="Cui X."/>
            <person name="Yuan T."/>
            <person name="Jiang B."/>
            <person name="Yang W."/>
            <person name="Lam T.T.-Y."/>
            <person name="Chang Q."/>
            <person name="Ding S."/>
            <person name="Wang X."/>
            <person name="Zhu J."/>
            <person name="Ruan X."/>
            <person name="Zhao L."/>
            <person name="Wei J."/>
            <person name="Que T."/>
            <person name="Du C."/>
            <person name="Cheng J."/>
            <person name="Dai P."/>
            <person name="Han X."/>
            <person name="Huang E."/>
            <person name="Gao Y."/>
            <person name="Liu J."/>
            <person name="Shao H."/>
            <person name="Ye R."/>
            <person name="Li L."/>
            <person name="Wei W."/>
            <person name="Wang X."/>
            <person name="Wang C."/>
            <person name="Yang T."/>
            <person name="Huo Q."/>
            <person name="Li W."/>
            <person name="Guo W."/>
            <person name="Chen H."/>
            <person name="Zhou L."/>
            <person name="Ni X."/>
            <person name="Tian J."/>
            <person name="Zhou Y."/>
            <person name="Sheng Y."/>
            <person name="Liu T."/>
            <person name="Pan Y."/>
            <person name="Xia L."/>
            <person name="Li J."/>
            <person name="Zhao F."/>
            <person name="Cao W."/>
        </authorList>
    </citation>
    <scope>NUCLEOTIDE SEQUENCE</scope>
    <source>
        <strain evidence="1">Hyas-2018</strain>
    </source>
</reference>
<keyword evidence="2" id="KW-1185">Reference proteome</keyword>
<comment type="caution">
    <text evidence="1">The sequence shown here is derived from an EMBL/GenBank/DDBJ whole genome shotgun (WGS) entry which is preliminary data.</text>
</comment>
<name>A0ACB7RYM2_HYAAI</name>
<dbReference type="Proteomes" id="UP000821845">
    <property type="component" value="Chromosome 6"/>
</dbReference>
<protein>
    <submittedName>
        <fullName evidence="1">Uncharacterized protein</fullName>
    </submittedName>
</protein>
<gene>
    <name evidence="1" type="ORF">HPB50_004531</name>
</gene>
<organism evidence="1 2">
    <name type="scientific">Hyalomma asiaticum</name>
    <name type="common">Tick</name>
    <dbReference type="NCBI Taxonomy" id="266040"/>
    <lineage>
        <taxon>Eukaryota</taxon>
        <taxon>Metazoa</taxon>
        <taxon>Ecdysozoa</taxon>
        <taxon>Arthropoda</taxon>
        <taxon>Chelicerata</taxon>
        <taxon>Arachnida</taxon>
        <taxon>Acari</taxon>
        <taxon>Parasitiformes</taxon>
        <taxon>Ixodida</taxon>
        <taxon>Ixodoidea</taxon>
        <taxon>Ixodidae</taxon>
        <taxon>Hyalomminae</taxon>
        <taxon>Hyalomma</taxon>
    </lineage>
</organism>